<dbReference type="PANTHER" id="PTHR33964">
    <property type="entry name" value="RE45066P-RELATED"/>
    <property type="match status" value="1"/>
</dbReference>
<organism evidence="2">
    <name type="scientific">Cyriopagopus schmidti</name>
    <name type="common">Chinese bird spider</name>
    <name type="synonym">Haplopelma schmidti</name>
    <dbReference type="NCBI Taxonomy" id="29017"/>
    <lineage>
        <taxon>Eukaryota</taxon>
        <taxon>Metazoa</taxon>
        <taxon>Ecdysozoa</taxon>
        <taxon>Arthropoda</taxon>
        <taxon>Chelicerata</taxon>
        <taxon>Arachnida</taxon>
        <taxon>Araneae</taxon>
        <taxon>Mygalomorphae</taxon>
        <taxon>Avicularoidea</taxon>
        <taxon>Theraphosidae</taxon>
        <taxon>Cyriopagopus</taxon>
    </lineage>
</organism>
<reference evidence="2" key="1">
    <citation type="submission" date="2008-07" db="EMBL/GenBank/DDBJ databases">
        <title>Venomics of the spider Ornithoctonus huwena based on transcriptomic versus proteomic analysis.</title>
        <authorList>
            <person name="Jiang L."/>
            <person name="Peng L."/>
            <person name="Liang S."/>
        </authorList>
    </citation>
    <scope>NUCLEOTIDE SEQUENCE</scope>
</reference>
<dbReference type="EMBL" id="EU979491">
    <property type="protein sequence ID" value="ACH48194.1"/>
    <property type="molecule type" value="mRNA"/>
</dbReference>
<accession>B5M6E0</accession>
<feature type="signal peptide" evidence="1">
    <location>
        <begin position="1"/>
        <end position="31"/>
    </location>
</feature>
<feature type="chain" id="PRO_5002834227" evidence="1">
    <location>
        <begin position="32"/>
        <end position="158"/>
    </location>
</feature>
<sequence length="158" mass="17968">MAYSLHAWNANMARFVSLWVLFLGLVSSISAQDACDISEFVSCMEPIHNATFGHEHGLLQGSSDLEETCPILRQGETCVKNYAERCGTEMIAEDFHEQFEKPALLIREICNRRSPLRGEYLQVVSCLRQHIDDLEACSSRAEEFLSNHEADTDEKEKR</sequence>
<name>B5M6E0_CYRSC</name>
<proteinExistence type="evidence at transcript level"/>
<evidence type="ECO:0000256" key="1">
    <source>
        <dbReference type="SAM" id="SignalP"/>
    </source>
</evidence>
<keyword evidence="1" id="KW-0732">Signal</keyword>
<evidence type="ECO:0000313" key="2">
    <source>
        <dbReference type="EMBL" id="ACH48194.1"/>
    </source>
</evidence>
<protein>
    <submittedName>
        <fullName evidence="2">Cysteine proteinase cathepsin L</fullName>
    </submittedName>
</protein>
<dbReference type="AlphaFoldDB" id="B5M6E0"/>
<dbReference type="PANTHER" id="PTHR33964:SF1">
    <property type="entry name" value="RE45066P"/>
    <property type="match status" value="1"/>
</dbReference>